<dbReference type="InterPro" id="IPR029044">
    <property type="entry name" value="Nucleotide-diphossugar_trans"/>
</dbReference>
<dbReference type="EMBL" id="LSDL01000035">
    <property type="protein sequence ID" value="KXB78952.1"/>
    <property type="molecule type" value="Genomic_DNA"/>
</dbReference>
<keyword evidence="7 9" id="KW-0472">Membrane</keyword>
<dbReference type="CDD" id="cd04187">
    <property type="entry name" value="DPM1_like_bac"/>
    <property type="match status" value="1"/>
</dbReference>
<comment type="similarity">
    <text evidence="8">Belongs to the glycosyltransferase 2 family. GtrB subfamily.</text>
</comment>
<dbReference type="GO" id="GO:0005886">
    <property type="term" value="C:plasma membrane"/>
    <property type="evidence" value="ECO:0007669"/>
    <property type="project" value="UniProtKB-SubCell"/>
</dbReference>
<keyword evidence="2" id="KW-1003">Cell membrane</keyword>
<feature type="transmembrane region" description="Helical" evidence="9">
    <location>
        <begin position="282"/>
        <end position="307"/>
    </location>
</feature>
<dbReference type="Gene3D" id="3.90.550.10">
    <property type="entry name" value="Spore Coat Polysaccharide Biosynthesis Protein SpsA, Chain A"/>
    <property type="match status" value="1"/>
</dbReference>
<reference evidence="11 12" key="1">
    <citation type="submission" date="2016-01" db="EMBL/GenBank/DDBJ databases">
        <authorList>
            <person name="Oliw E.H."/>
        </authorList>
    </citation>
    <scope>NUCLEOTIDE SEQUENCE [LARGE SCALE GENOMIC DNA]</scope>
    <source>
        <strain evidence="11 12">DNF00307</strain>
    </source>
</reference>
<dbReference type="PANTHER" id="PTHR48090">
    <property type="entry name" value="UNDECAPRENYL-PHOSPHATE 4-DEOXY-4-FORMAMIDO-L-ARABINOSE TRANSFERASE-RELATED"/>
    <property type="match status" value="1"/>
</dbReference>
<gene>
    <name evidence="11" type="ORF">HMPREF1860_00791</name>
</gene>
<evidence type="ECO:0000256" key="4">
    <source>
        <dbReference type="ARBA" id="ARBA00022679"/>
    </source>
</evidence>
<keyword evidence="4 11" id="KW-0808">Transferase</keyword>
<dbReference type="SUPFAM" id="SSF53448">
    <property type="entry name" value="Nucleotide-diphospho-sugar transferases"/>
    <property type="match status" value="1"/>
</dbReference>
<proteinExistence type="inferred from homology"/>
<keyword evidence="5 9" id="KW-0812">Transmembrane</keyword>
<dbReference type="InterPro" id="IPR001173">
    <property type="entry name" value="Glyco_trans_2-like"/>
</dbReference>
<keyword evidence="3" id="KW-0328">Glycosyltransferase</keyword>
<feature type="domain" description="Glycosyltransferase 2-like" evidence="10">
    <location>
        <begin position="24"/>
        <end position="185"/>
    </location>
</feature>
<evidence type="ECO:0000256" key="9">
    <source>
        <dbReference type="SAM" id="Phobius"/>
    </source>
</evidence>
<dbReference type="GO" id="GO:0016757">
    <property type="term" value="F:glycosyltransferase activity"/>
    <property type="evidence" value="ECO:0007669"/>
    <property type="project" value="UniProtKB-KW"/>
</dbReference>
<dbReference type="Proteomes" id="UP000070531">
    <property type="component" value="Unassembled WGS sequence"/>
</dbReference>
<dbReference type="FunFam" id="3.90.550.10:FF:000079">
    <property type="entry name" value="Probable glycosyl transferase"/>
    <property type="match status" value="1"/>
</dbReference>
<protein>
    <submittedName>
        <fullName evidence="11">Putative bactoprenol glucosyl transferase</fullName>
    </submittedName>
</protein>
<evidence type="ECO:0000256" key="2">
    <source>
        <dbReference type="ARBA" id="ARBA00022475"/>
    </source>
</evidence>
<evidence type="ECO:0000259" key="10">
    <source>
        <dbReference type="Pfam" id="PF00535"/>
    </source>
</evidence>
<dbReference type="STRING" id="419005.HMPREF1860_00791"/>
<dbReference type="PANTHER" id="PTHR48090:SF8">
    <property type="entry name" value="GLYCOSYLTRANSFERASE CSBB-RELATED"/>
    <property type="match status" value="1"/>
</dbReference>
<evidence type="ECO:0000256" key="5">
    <source>
        <dbReference type="ARBA" id="ARBA00022692"/>
    </source>
</evidence>
<evidence type="ECO:0000256" key="6">
    <source>
        <dbReference type="ARBA" id="ARBA00022989"/>
    </source>
</evidence>
<evidence type="ECO:0000256" key="3">
    <source>
        <dbReference type="ARBA" id="ARBA00022676"/>
    </source>
</evidence>
<evidence type="ECO:0000256" key="8">
    <source>
        <dbReference type="ARBA" id="ARBA00038152"/>
    </source>
</evidence>
<comment type="subcellular location">
    <subcellularLocation>
        <location evidence="1">Cell membrane</location>
        <topology evidence="1">Multi-pass membrane protein</topology>
    </subcellularLocation>
</comment>
<dbReference type="Pfam" id="PF00535">
    <property type="entry name" value="Glycos_transf_2"/>
    <property type="match status" value="1"/>
</dbReference>
<evidence type="ECO:0000256" key="7">
    <source>
        <dbReference type="ARBA" id="ARBA00023136"/>
    </source>
</evidence>
<accession>A0A134BG70</accession>
<name>A0A134BG70_9BACT</name>
<sequence>MLHIDILQNKKQSNNNFYAMRKVTILIPCFNEEACLNKLYTALADLMQQNNSYAWEILFINDGSTDHTLNIIQQLRKKDNRICYINLSRNFGKENAMLAGFDNASGDCVVIMDADLQHPPHVIPLMLKKWEEGYDDVYGKRKTRGKESFLRKRISLLYYKVLQHSTRYDILENVGDFRLLDRKCITELQKLRETERYTKGMYAWIGFKKIGVEFETQDRVEGKSHMSIRSLLSLATDGITSFTVSPLKWSMVVGMFFSVVAFMFLIYTLIHTWIYGDPVQGYPTILTVILFLGGIQLLSLGIIGVYLGKVFNEIKHRPVYVVAEKELATPYNHTPSSHSKASTKQ</sequence>
<evidence type="ECO:0000313" key="12">
    <source>
        <dbReference type="Proteomes" id="UP000070531"/>
    </source>
</evidence>
<evidence type="ECO:0000313" key="11">
    <source>
        <dbReference type="EMBL" id="KXB78952.1"/>
    </source>
</evidence>
<evidence type="ECO:0000256" key="1">
    <source>
        <dbReference type="ARBA" id="ARBA00004651"/>
    </source>
</evidence>
<feature type="transmembrane region" description="Helical" evidence="9">
    <location>
        <begin position="249"/>
        <end position="270"/>
    </location>
</feature>
<dbReference type="InterPro" id="IPR050256">
    <property type="entry name" value="Glycosyltransferase_2"/>
</dbReference>
<comment type="caution">
    <text evidence="11">The sequence shown here is derived from an EMBL/GenBank/DDBJ whole genome shotgun (WGS) entry which is preliminary data.</text>
</comment>
<keyword evidence="6 9" id="KW-1133">Transmembrane helix</keyword>
<dbReference type="AlphaFoldDB" id="A0A134BG70"/>
<organism evidence="11">
    <name type="scientific">Prevotella amnii</name>
    <dbReference type="NCBI Taxonomy" id="419005"/>
    <lineage>
        <taxon>Bacteria</taxon>
        <taxon>Pseudomonadati</taxon>
        <taxon>Bacteroidota</taxon>
        <taxon>Bacteroidia</taxon>
        <taxon>Bacteroidales</taxon>
        <taxon>Prevotellaceae</taxon>
        <taxon>Prevotella</taxon>
    </lineage>
</organism>